<evidence type="ECO:0000256" key="5">
    <source>
        <dbReference type="SAM" id="Phobius"/>
    </source>
</evidence>
<dbReference type="InterPro" id="IPR002810">
    <property type="entry name" value="NfeD-like_C"/>
</dbReference>
<reference evidence="10" key="1">
    <citation type="submission" date="2021-02" db="EMBL/GenBank/DDBJ databases">
        <title>Natronogracilivirga saccharolytica gen. nov. sp. nov. a new anaerobic, haloalkiliphilic carbohydrate-fermenting bacterium from soda lake and proposing of Cyclonatronumiaceae fam. nov. in the phylum Balneolaeota.</title>
        <authorList>
            <person name="Zhilina T.N."/>
            <person name="Sorokin D.Y."/>
            <person name="Zavarzina D.G."/>
            <person name="Toshchakov S.V."/>
            <person name="Kublanov I.V."/>
        </authorList>
    </citation>
    <scope>NUCLEOTIDE SEQUENCE</scope>
    <source>
        <strain evidence="10">Z-1702</strain>
    </source>
</reference>
<evidence type="ECO:0000256" key="6">
    <source>
        <dbReference type="SAM" id="SignalP"/>
    </source>
</evidence>
<feature type="domain" description="NfeD-like C-terminal" evidence="7">
    <location>
        <begin position="394"/>
        <end position="447"/>
    </location>
</feature>
<dbReference type="Pfam" id="PF25145">
    <property type="entry name" value="NfeD1b_N"/>
    <property type="match status" value="1"/>
</dbReference>
<dbReference type="InterPro" id="IPR012340">
    <property type="entry name" value="NA-bd_OB-fold"/>
</dbReference>
<evidence type="ECO:0000256" key="3">
    <source>
        <dbReference type="ARBA" id="ARBA00022989"/>
    </source>
</evidence>
<organism evidence="10 11">
    <name type="scientific">Natronogracilivirga saccharolytica</name>
    <dbReference type="NCBI Taxonomy" id="2812953"/>
    <lineage>
        <taxon>Bacteria</taxon>
        <taxon>Pseudomonadati</taxon>
        <taxon>Balneolota</taxon>
        <taxon>Balneolia</taxon>
        <taxon>Balneolales</taxon>
        <taxon>Cyclonatronaceae</taxon>
        <taxon>Natronogracilivirga</taxon>
    </lineage>
</organism>
<dbReference type="InterPro" id="IPR029045">
    <property type="entry name" value="ClpP/crotonase-like_dom_sf"/>
</dbReference>
<comment type="caution">
    <text evidence="10">The sequence shown here is derived from an EMBL/GenBank/DDBJ whole genome shotgun (WGS) entry which is preliminary data.</text>
</comment>
<dbReference type="PANTHER" id="PTHR33507">
    <property type="entry name" value="INNER MEMBRANE PROTEIN YBBJ"/>
    <property type="match status" value="1"/>
</dbReference>
<dbReference type="Pfam" id="PF24961">
    <property type="entry name" value="NfeD_membrane"/>
    <property type="match status" value="1"/>
</dbReference>
<comment type="subcellular location">
    <subcellularLocation>
        <location evidence="1">Membrane</location>
        <topology evidence="1">Multi-pass membrane protein</topology>
    </subcellularLocation>
</comment>
<proteinExistence type="predicted"/>
<dbReference type="SUPFAM" id="SSF52096">
    <property type="entry name" value="ClpP/crotonase"/>
    <property type="match status" value="1"/>
</dbReference>
<feature type="domain" description="NfeD integral membrane" evidence="8">
    <location>
        <begin position="238"/>
        <end position="361"/>
    </location>
</feature>
<evidence type="ECO:0000313" key="11">
    <source>
        <dbReference type="Proteomes" id="UP000673975"/>
    </source>
</evidence>
<evidence type="ECO:0000256" key="1">
    <source>
        <dbReference type="ARBA" id="ARBA00004141"/>
    </source>
</evidence>
<dbReference type="Pfam" id="PF01957">
    <property type="entry name" value="NfeD"/>
    <property type="match status" value="1"/>
</dbReference>
<sequence>MRTRIIFFLFILVAFSLSWMAAATLEAESSSEKVYVIRVEGLIDNGLNMYIDRGVSAAENDEEAIGVILHMDTFGGLVDAADKIRKRLLASEIPVVTFIDANAASAGALISFATDNIFMVPGGSIGAATVVDGAGEKADEKMQSYMRGLMRSTAEAKGYDPRIAEAMVDERIEIEGVIAEGELLTFSASEALENDVSTATVRSLREVSAEMGWEQAELFNVDERWEESVIRFFASPVLQSLLMLMMLGGLYFELQSPGIGFAGAIAGIGAILFFLPLYIMGLAQFWEILIVIIGIGLIAVEIFVLPGIGIAGVTGAVLLLFGLFASLVGNVGFSFPSLDEMRTQLWTILLTLLLAIAFIASTIRYVMKTPFFGRLVLTKSTDTASGYTSYENKDDLLGKEGVALTSLRISGTARIGDRRVDVVSDGQYIDKGTRIKVISTAAGQVVVTRVEDY</sequence>
<dbReference type="EMBL" id="JAFIDN010000014">
    <property type="protein sequence ID" value="MBP3193794.1"/>
    <property type="molecule type" value="Genomic_DNA"/>
</dbReference>
<evidence type="ECO:0000256" key="2">
    <source>
        <dbReference type="ARBA" id="ARBA00022692"/>
    </source>
</evidence>
<dbReference type="InterPro" id="IPR052165">
    <property type="entry name" value="Membrane_assoc_protease"/>
</dbReference>
<dbReference type="AlphaFoldDB" id="A0A8J7UXW7"/>
<evidence type="ECO:0000259" key="8">
    <source>
        <dbReference type="Pfam" id="PF24961"/>
    </source>
</evidence>
<feature type="transmembrane region" description="Helical" evidence="5">
    <location>
        <begin position="285"/>
        <end position="305"/>
    </location>
</feature>
<protein>
    <recommendedName>
        <fullName evidence="12">Membrane-bound serine protease (ClpP class)</fullName>
    </recommendedName>
</protein>
<evidence type="ECO:0000256" key="4">
    <source>
        <dbReference type="ARBA" id="ARBA00023136"/>
    </source>
</evidence>
<accession>A0A8J7UXW7</accession>
<feature type="transmembrane region" description="Helical" evidence="5">
    <location>
        <begin position="312"/>
        <end position="333"/>
    </location>
</feature>
<keyword evidence="11" id="KW-1185">Reference proteome</keyword>
<keyword evidence="4 5" id="KW-0472">Membrane</keyword>
<dbReference type="InterPro" id="IPR056738">
    <property type="entry name" value="NfeD1b_N"/>
</dbReference>
<evidence type="ECO:0000259" key="9">
    <source>
        <dbReference type="Pfam" id="PF25145"/>
    </source>
</evidence>
<feature type="transmembrane region" description="Helical" evidence="5">
    <location>
        <begin position="345"/>
        <end position="367"/>
    </location>
</feature>
<dbReference type="Gene3D" id="3.90.226.10">
    <property type="entry name" value="2-enoyl-CoA Hydratase, Chain A, domain 1"/>
    <property type="match status" value="1"/>
</dbReference>
<evidence type="ECO:0008006" key="12">
    <source>
        <dbReference type="Google" id="ProtNLM"/>
    </source>
</evidence>
<dbReference type="GO" id="GO:0005886">
    <property type="term" value="C:plasma membrane"/>
    <property type="evidence" value="ECO:0007669"/>
    <property type="project" value="TreeGrafter"/>
</dbReference>
<keyword evidence="6" id="KW-0732">Signal</keyword>
<dbReference type="InterPro" id="IPR056739">
    <property type="entry name" value="NfeD_membrane"/>
</dbReference>
<dbReference type="RefSeq" id="WP_210513253.1">
    <property type="nucleotide sequence ID" value="NZ_JAFIDN010000014.1"/>
</dbReference>
<keyword evidence="3 5" id="KW-1133">Transmembrane helix</keyword>
<gene>
    <name evidence="10" type="ORF">NATSA_14045</name>
</gene>
<keyword evidence="2 5" id="KW-0812">Transmembrane</keyword>
<evidence type="ECO:0000259" key="7">
    <source>
        <dbReference type="Pfam" id="PF01957"/>
    </source>
</evidence>
<name>A0A8J7UXW7_9BACT</name>
<evidence type="ECO:0000313" key="10">
    <source>
        <dbReference type="EMBL" id="MBP3193794.1"/>
    </source>
</evidence>
<feature type="chain" id="PRO_5035180786" description="Membrane-bound serine protease (ClpP class)" evidence="6">
    <location>
        <begin position="22"/>
        <end position="453"/>
    </location>
</feature>
<feature type="signal peptide" evidence="6">
    <location>
        <begin position="1"/>
        <end position="21"/>
    </location>
</feature>
<feature type="domain" description="NfeD1b N-terminal" evidence="9">
    <location>
        <begin position="33"/>
        <end position="218"/>
    </location>
</feature>
<dbReference type="Proteomes" id="UP000673975">
    <property type="component" value="Unassembled WGS sequence"/>
</dbReference>
<dbReference type="Gene3D" id="2.40.50.140">
    <property type="entry name" value="Nucleic acid-binding proteins"/>
    <property type="match status" value="1"/>
</dbReference>
<dbReference type="PANTHER" id="PTHR33507:SF3">
    <property type="entry name" value="INNER MEMBRANE PROTEIN YBBJ"/>
    <property type="match status" value="1"/>
</dbReference>
<dbReference type="CDD" id="cd07021">
    <property type="entry name" value="Clp_protease_NfeD_like"/>
    <property type="match status" value="1"/>
</dbReference>
<feature type="transmembrane region" description="Helical" evidence="5">
    <location>
        <begin position="259"/>
        <end position="279"/>
    </location>
</feature>